<sequence>MVDGILDQVIVEEENINKTVKNTLNNVLIKVTEEEATSEIKKQVNNLNEKMNEMKNASKTTTEETNKKLEKLSSTVSHLSEQNTQFKKDIKNIKKENYEKRKELKKQNKQLEKDVKNIKEENQKRMDELQKQNEQLGNDVRIIKEESLKKIKALEELVAAQLELEAEVAEAKKSATKTVAFETSIAEKEKRFKEQRQITFENLFGQIATQVGPPCKKAKLEKDELKIEPKVSKSLFSSSSSLSPSPPLSPQPGSSKKNSSPSPPPSPCPSKKGTSLKEEAIELACRYKKFEKSPAFQYCRTNGNKIFNKSFLDMVFIEKKMGEINSKTHTAFLTKWKNNKQMLQETLDTLQRK</sequence>
<dbReference type="AlphaFoldDB" id="A0A914PA30"/>
<feature type="compositionally biased region" description="Low complexity" evidence="1">
    <location>
        <begin position="251"/>
        <end position="260"/>
    </location>
</feature>
<reference evidence="3" key="1">
    <citation type="submission" date="2022-11" db="UniProtKB">
        <authorList>
            <consortium name="WormBaseParasite"/>
        </authorList>
    </citation>
    <scope>IDENTIFICATION</scope>
</reference>
<protein>
    <submittedName>
        <fullName evidence="3">Uncharacterized protein</fullName>
    </submittedName>
</protein>
<feature type="region of interest" description="Disordered" evidence="1">
    <location>
        <begin position="236"/>
        <end position="274"/>
    </location>
</feature>
<proteinExistence type="predicted"/>
<evidence type="ECO:0000313" key="2">
    <source>
        <dbReference type="Proteomes" id="UP000887578"/>
    </source>
</evidence>
<dbReference type="WBParaSite" id="PDA_v2.g14388.t1">
    <property type="protein sequence ID" value="PDA_v2.g14388.t1"/>
    <property type="gene ID" value="PDA_v2.g14388"/>
</dbReference>
<evidence type="ECO:0000313" key="3">
    <source>
        <dbReference type="WBParaSite" id="PDA_v2.g14388.t1"/>
    </source>
</evidence>
<dbReference type="Proteomes" id="UP000887578">
    <property type="component" value="Unplaced"/>
</dbReference>
<feature type="compositionally biased region" description="Basic and acidic residues" evidence="1">
    <location>
        <begin position="99"/>
        <end position="131"/>
    </location>
</feature>
<keyword evidence="2" id="KW-1185">Reference proteome</keyword>
<evidence type="ECO:0000256" key="1">
    <source>
        <dbReference type="SAM" id="MobiDB-lite"/>
    </source>
</evidence>
<name>A0A914PA30_9BILA</name>
<accession>A0A914PA30</accession>
<feature type="region of interest" description="Disordered" evidence="1">
    <location>
        <begin position="99"/>
        <end position="132"/>
    </location>
</feature>
<organism evidence="2 3">
    <name type="scientific">Panagrolaimus davidi</name>
    <dbReference type="NCBI Taxonomy" id="227884"/>
    <lineage>
        <taxon>Eukaryota</taxon>
        <taxon>Metazoa</taxon>
        <taxon>Ecdysozoa</taxon>
        <taxon>Nematoda</taxon>
        <taxon>Chromadorea</taxon>
        <taxon>Rhabditida</taxon>
        <taxon>Tylenchina</taxon>
        <taxon>Panagrolaimomorpha</taxon>
        <taxon>Panagrolaimoidea</taxon>
        <taxon>Panagrolaimidae</taxon>
        <taxon>Panagrolaimus</taxon>
    </lineage>
</organism>